<comment type="caution">
    <text evidence="9">The sequence shown here is derived from an EMBL/GenBank/DDBJ whole genome shotgun (WGS) entry which is preliminary data.</text>
</comment>
<comment type="subunit">
    <text evidence="4">Homotetramer.</text>
</comment>
<dbReference type="EC" id="2.4.1.15" evidence="8"/>
<keyword evidence="10" id="KW-1185">Reference proteome</keyword>
<dbReference type="PANTHER" id="PTHR10788">
    <property type="entry name" value="TREHALOSE-6-PHOSPHATE SYNTHASE"/>
    <property type="match status" value="1"/>
</dbReference>
<proteinExistence type="inferred from homology"/>
<dbReference type="AlphaFoldDB" id="A0A5M6CZU7"/>
<dbReference type="NCBIfam" id="TIGR01484">
    <property type="entry name" value="HAD-SF-IIB"/>
    <property type="match status" value="1"/>
</dbReference>
<evidence type="ECO:0000313" key="9">
    <source>
        <dbReference type="EMBL" id="KAA5540613.1"/>
    </source>
</evidence>
<dbReference type="NCBIfam" id="TIGR02400">
    <property type="entry name" value="trehalose_OtsA"/>
    <property type="match status" value="1"/>
</dbReference>
<evidence type="ECO:0000256" key="8">
    <source>
        <dbReference type="NCBIfam" id="TIGR02400"/>
    </source>
</evidence>
<dbReference type="Gene3D" id="3.40.50.2000">
    <property type="entry name" value="Glycogen Phosphorylase B"/>
    <property type="match status" value="2"/>
</dbReference>
<dbReference type="CDD" id="cd01627">
    <property type="entry name" value="HAD_TPP"/>
    <property type="match status" value="1"/>
</dbReference>
<protein>
    <recommendedName>
        <fullName evidence="8">Alpha,alpha-trehalose-phosphate synthase</fullName>
        <ecNumber evidence="8">2.4.1.15</ecNumber>
    </recommendedName>
</protein>
<dbReference type="PANTHER" id="PTHR10788:SF106">
    <property type="entry name" value="BCDNA.GH08860"/>
    <property type="match status" value="1"/>
</dbReference>
<dbReference type="NCBIfam" id="NF011071">
    <property type="entry name" value="PRK14501.1"/>
    <property type="match status" value="1"/>
</dbReference>
<dbReference type="Proteomes" id="UP000323426">
    <property type="component" value="Unassembled WGS sequence"/>
</dbReference>
<comment type="similarity">
    <text evidence="3">Belongs to the glycosyltransferase 20 family.</text>
</comment>
<dbReference type="CDD" id="cd03788">
    <property type="entry name" value="GT20_TPS"/>
    <property type="match status" value="1"/>
</dbReference>
<dbReference type="SUPFAM" id="SSF53756">
    <property type="entry name" value="UDP-Glycosyltransferase/glycogen phosphorylase"/>
    <property type="match status" value="1"/>
</dbReference>
<dbReference type="InterPro" id="IPR012766">
    <property type="entry name" value="Trehalose_OtsA"/>
</dbReference>
<evidence type="ECO:0000256" key="5">
    <source>
        <dbReference type="ARBA" id="ARBA00022676"/>
    </source>
</evidence>
<comment type="similarity">
    <text evidence="2">In the C-terminal section; belongs to the trehalose phosphatase family.</text>
</comment>
<reference evidence="9 10" key="1">
    <citation type="submission" date="2019-09" db="EMBL/GenBank/DDBJ databases">
        <title>Genome sequence and assembly of Adhaeribacter sp.</title>
        <authorList>
            <person name="Chhetri G."/>
        </authorList>
    </citation>
    <scope>NUCLEOTIDE SEQUENCE [LARGE SCALE GENOMIC DNA]</scope>
    <source>
        <strain evidence="9 10">DK36</strain>
    </source>
</reference>
<dbReference type="Pfam" id="PF00982">
    <property type="entry name" value="Glyco_transf_20"/>
    <property type="match status" value="1"/>
</dbReference>
<comment type="catalytic activity">
    <reaction evidence="7">
        <text>D-glucose 6-phosphate + UDP-alpha-D-glucose = alpha,alpha-trehalose 6-phosphate + UDP + H(+)</text>
        <dbReference type="Rhea" id="RHEA:18889"/>
        <dbReference type="ChEBI" id="CHEBI:15378"/>
        <dbReference type="ChEBI" id="CHEBI:58223"/>
        <dbReference type="ChEBI" id="CHEBI:58429"/>
        <dbReference type="ChEBI" id="CHEBI:58885"/>
        <dbReference type="ChEBI" id="CHEBI:61548"/>
        <dbReference type="EC" id="2.4.1.15"/>
    </reaction>
</comment>
<comment type="pathway">
    <text evidence="1">Glycan biosynthesis; trehalose biosynthesis.</text>
</comment>
<evidence type="ECO:0000256" key="3">
    <source>
        <dbReference type="ARBA" id="ARBA00008799"/>
    </source>
</evidence>
<dbReference type="InterPro" id="IPR036412">
    <property type="entry name" value="HAD-like_sf"/>
</dbReference>
<dbReference type="InterPro" id="IPR001830">
    <property type="entry name" value="Glyco_trans_20"/>
</dbReference>
<dbReference type="Gene3D" id="3.40.50.1000">
    <property type="entry name" value="HAD superfamily/HAD-like"/>
    <property type="match status" value="1"/>
</dbReference>
<dbReference type="GO" id="GO:0003825">
    <property type="term" value="F:alpha,alpha-trehalose-phosphate synthase (UDP-forming) activity"/>
    <property type="evidence" value="ECO:0007669"/>
    <property type="project" value="UniProtKB-UniRule"/>
</dbReference>
<dbReference type="GO" id="GO:0004805">
    <property type="term" value="F:trehalose-phosphatase activity"/>
    <property type="evidence" value="ECO:0007669"/>
    <property type="project" value="TreeGrafter"/>
</dbReference>
<dbReference type="EMBL" id="VWSF01000026">
    <property type="protein sequence ID" value="KAA5540613.1"/>
    <property type="molecule type" value="Genomic_DNA"/>
</dbReference>
<evidence type="ECO:0000256" key="7">
    <source>
        <dbReference type="ARBA" id="ARBA00048039"/>
    </source>
</evidence>
<dbReference type="GO" id="GO:0005829">
    <property type="term" value="C:cytosol"/>
    <property type="evidence" value="ECO:0007669"/>
    <property type="project" value="TreeGrafter"/>
</dbReference>
<evidence type="ECO:0000256" key="2">
    <source>
        <dbReference type="ARBA" id="ARBA00006330"/>
    </source>
</evidence>
<dbReference type="Pfam" id="PF02358">
    <property type="entry name" value="Trehalose_PPase"/>
    <property type="match status" value="1"/>
</dbReference>
<dbReference type="InterPro" id="IPR023214">
    <property type="entry name" value="HAD_sf"/>
</dbReference>
<keyword evidence="5" id="KW-0328">Glycosyltransferase</keyword>
<dbReference type="RefSeq" id="WP_150092296.1">
    <property type="nucleotide sequence ID" value="NZ_VWSF01000026.1"/>
</dbReference>
<organism evidence="9 10">
    <name type="scientific">Adhaeribacter rhizoryzae</name>
    <dbReference type="NCBI Taxonomy" id="2607907"/>
    <lineage>
        <taxon>Bacteria</taxon>
        <taxon>Pseudomonadati</taxon>
        <taxon>Bacteroidota</taxon>
        <taxon>Cytophagia</taxon>
        <taxon>Cytophagales</taxon>
        <taxon>Hymenobacteraceae</taxon>
        <taxon>Adhaeribacter</taxon>
    </lineage>
</organism>
<evidence type="ECO:0000256" key="1">
    <source>
        <dbReference type="ARBA" id="ARBA00005199"/>
    </source>
</evidence>
<name>A0A5M6CZU7_9BACT</name>
<dbReference type="InterPro" id="IPR006379">
    <property type="entry name" value="HAD-SF_hydro_IIB"/>
</dbReference>
<dbReference type="GO" id="GO:0005992">
    <property type="term" value="P:trehalose biosynthetic process"/>
    <property type="evidence" value="ECO:0007669"/>
    <property type="project" value="UniProtKB-UniRule"/>
</dbReference>
<dbReference type="SUPFAM" id="SSF56784">
    <property type="entry name" value="HAD-like"/>
    <property type="match status" value="1"/>
</dbReference>
<evidence type="ECO:0000256" key="6">
    <source>
        <dbReference type="ARBA" id="ARBA00022679"/>
    </source>
</evidence>
<keyword evidence="6" id="KW-0808">Transferase</keyword>
<dbReference type="Gene3D" id="3.30.70.1020">
    <property type="entry name" value="Trehalose-6-phosphate phosphatase related protein, domain 2"/>
    <property type="match status" value="1"/>
</dbReference>
<evidence type="ECO:0000313" key="10">
    <source>
        <dbReference type="Proteomes" id="UP000323426"/>
    </source>
</evidence>
<dbReference type="NCBIfam" id="TIGR00685">
    <property type="entry name" value="T6PP"/>
    <property type="match status" value="1"/>
</dbReference>
<accession>A0A5M6CZU7</accession>
<dbReference type="UniPathway" id="UPA00299"/>
<evidence type="ECO:0000256" key="4">
    <source>
        <dbReference type="ARBA" id="ARBA00011881"/>
    </source>
</evidence>
<sequence length="727" mass="84018">MARKIIVSNRLPVKVRRADGTMTFEPSEGGLATGLGSVYKEGENIWLGWPGLCVEESEEQQVITELQKERMQPVFLTESDIKEYYEGFSNETLWPTFHYFSQFAVYEQSYWEAYYRVNQKFCEQIVKFANPDDTIWIHDYQLLLLPSMVRESLPDSTIGFFQHIPFPSYEVFRMLPWRKQILQGLLGADLIGFHTYDDVRHFVSSVIHLVGLAASHGIIETGNRSVMVDAFPMGIDYDKYAQTANSEKVSGMVQEFQEALRHRKIILSIDRLDYSKGIPQRLRAFEMFLKQYPEFHEQVTLIMIVVPSRDQVEKYKELKIEVDELVGRINGLYRTLSWAPVQYYYHSFPFEELSAFYRMAHVALVTPMRDGMNLVCKEYIASRNDGTGVLILSEMAGAAKELSEAILINPNDVHQMVGALQQALIVPEENQRVAVASMQATVQKYNIHHWVNLFMDRLTYAKEKQNALKTTLLKGEVKKQLINNYQQAQQRLIFLDYDGTLMPFTRDPNKTQPDEELLHLLQTLAAEAANRVVIISGRDHKTLAKWLGHLPIDMIAEHGVWLRKHETEWRMIQNLDNSWKEDIRPIFEMYVSRTPGTLLEEKDFALVWHYRKVDPVLGETRAGELSSHLNYLIANRNLQVMEGDKIVEIKNIEVNKGIAASRWLHQYGSDFVLAIGDDRTDEDTFRVMPKDAYTIKVGNIRSIAKYHVQSPQHVRELLRQLVNGSAQ</sequence>
<gene>
    <name evidence="9" type="ORF">F0145_22645</name>
</gene>
<dbReference type="InterPro" id="IPR003337">
    <property type="entry name" value="Trehalose_PPase"/>
</dbReference>